<feature type="region of interest" description="Disordered" evidence="1">
    <location>
        <begin position="288"/>
        <end position="322"/>
    </location>
</feature>
<protein>
    <recommendedName>
        <fullName evidence="5">TLC domain-containing protein</fullName>
    </recommendedName>
</protein>
<keyword evidence="2" id="KW-0812">Transmembrane</keyword>
<keyword evidence="2" id="KW-0472">Membrane</keyword>
<dbReference type="eggNOG" id="ENOG502QTW5">
    <property type="taxonomic scope" value="Eukaryota"/>
</dbReference>
<keyword evidence="4" id="KW-1185">Reference proteome</keyword>
<evidence type="ECO:0000256" key="2">
    <source>
        <dbReference type="SAM" id="Phobius"/>
    </source>
</evidence>
<dbReference type="Proteomes" id="UP000020467">
    <property type="component" value="Unassembled WGS sequence"/>
</dbReference>
<gene>
    <name evidence="3" type="ORF">CFIO01_01818</name>
</gene>
<dbReference type="AlphaFoldDB" id="A0A010SC92"/>
<feature type="transmembrane region" description="Helical" evidence="2">
    <location>
        <begin position="182"/>
        <end position="207"/>
    </location>
</feature>
<dbReference type="OrthoDB" id="10010954at2759"/>
<evidence type="ECO:0008006" key="5">
    <source>
        <dbReference type="Google" id="ProtNLM"/>
    </source>
</evidence>
<accession>A0A010SC92</accession>
<feature type="transmembrane region" description="Helical" evidence="2">
    <location>
        <begin position="256"/>
        <end position="278"/>
    </location>
</feature>
<evidence type="ECO:0000256" key="1">
    <source>
        <dbReference type="SAM" id="MobiDB-lite"/>
    </source>
</evidence>
<feature type="transmembrane region" description="Helical" evidence="2">
    <location>
        <begin position="29"/>
        <end position="49"/>
    </location>
</feature>
<name>A0A010SC92_9PEZI</name>
<sequence length="363" mass="40915">MADFTSSLATRALPKIETIQNGPLSGLQAYGSLLLVSSVIVVVLIANILERWLLERVYGEIYAVLQRPENEKRRRSFTYYHIGAIIMLTLFCIGVYPVMRFLIGSADLTTDVSPGPGRRIRVGDLLFTVAQTYSAYYVFELCYRTQFASPLSIAHHIGLLAITQTALSLFGNIEKHPEATIEFYMCMVWGAFDVVVELPIYLSMIIWRIKRRDHRLLSYLTSACFVWVIVGAVSETAVTIYLLHKSWDRWGHVWRVVTPVIFTLWITTQLYGATRLFAMARSEKWKASKRSPEEGSVEPIAELPGTMEDGEIPGQEESKSKANTLPVGELECNDMTVDVLTDTVVPAKELPSITAGFTKYRAW</sequence>
<dbReference type="HOGENOM" id="CLU_068925_0_0_1"/>
<evidence type="ECO:0000313" key="3">
    <source>
        <dbReference type="EMBL" id="EXF82358.1"/>
    </source>
</evidence>
<feature type="transmembrane region" description="Helical" evidence="2">
    <location>
        <begin position="77"/>
        <end position="99"/>
    </location>
</feature>
<reference evidence="3 4" key="1">
    <citation type="submission" date="2014-02" db="EMBL/GenBank/DDBJ databases">
        <title>The genome sequence of Colletotrichum fioriniae PJ7.</title>
        <authorList>
            <person name="Baroncelli R."/>
            <person name="Thon M.R."/>
        </authorList>
    </citation>
    <scope>NUCLEOTIDE SEQUENCE [LARGE SCALE GENOMIC DNA]</scope>
    <source>
        <strain evidence="3 4">PJ7</strain>
    </source>
</reference>
<proteinExistence type="predicted"/>
<comment type="caution">
    <text evidence="3">The sequence shown here is derived from an EMBL/GenBank/DDBJ whole genome shotgun (WGS) entry which is preliminary data.</text>
</comment>
<evidence type="ECO:0000313" key="4">
    <source>
        <dbReference type="Proteomes" id="UP000020467"/>
    </source>
</evidence>
<organism evidence="3 4">
    <name type="scientific">Colletotrichum fioriniae PJ7</name>
    <dbReference type="NCBI Taxonomy" id="1445577"/>
    <lineage>
        <taxon>Eukaryota</taxon>
        <taxon>Fungi</taxon>
        <taxon>Dikarya</taxon>
        <taxon>Ascomycota</taxon>
        <taxon>Pezizomycotina</taxon>
        <taxon>Sordariomycetes</taxon>
        <taxon>Hypocreomycetidae</taxon>
        <taxon>Glomerellales</taxon>
        <taxon>Glomerellaceae</taxon>
        <taxon>Colletotrichum</taxon>
        <taxon>Colletotrichum acutatum species complex</taxon>
    </lineage>
</organism>
<dbReference type="KEGG" id="cfj:CFIO01_01818"/>
<keyword evidence="2" id="KW-1133">Transmembrane helix</keyword>
<feature type="transmembrane region" description="Helical" evidence="2">
    <location>
        <begin position="219"/>
        <end position="244"/>
    </location>
</feature>
<dbReference type="EMBL" id="JARH01000321">
    <property type="protein sequence ID" value="EXF82358.1"/>
    <property type="molecule type" value="Genomic_DNA"/>
</dbReference>